<dbReference type="GO" id="GO:0022857">
    <property type="term" value="F:transmembrane transporter activity"/>
    <property type="evidence" value="ECO:0007669"/>
    <property type="project" value="TreeGrafter"/>
</dbReference>
<proteinExistence type="predicted"/>
<dbReference type="PROSITE" id="PS00211">
    <property type="entry name" value="ABC_TRANSPORTER_1"/>
    <property type="match status" value="1"/>
</dbReference>
<dbReference type="SMART" id="SM00382">
    <property type="entry name" value="AAA"/>
    <property type="match status" value="1"/>
</dbReference>
<dbReference type="Gene3D" id="3.40.50.300">
    <property type="entry name" value="P-loop containing nucleotide triphosphate hydrolases"/>
    <property type="match status" value="1"/>
</dbReference>
<sequence>MTAETPWATDLAGDAVAVERPLTDGALLELRGVSKTYTSGSLDVAAVRNVDLVVNHGDYVAIMGPSGSGKSTLMHIIGCLDVPTSGSYWLAGVDVAGMGESDLAVVRNQRIGFVFQQFNLLPTMSAWRNVELPLIYAGVSRAERRRRAIDALTRVGLADRVDHRPGELSGGQQQRVSVARALVTEPDLILADEPTGNLDSTSTAEMLELFAELNQQGRTIVLITHEHDVAEAADRMVVMRDGSLDEPTGARR</sequence>
<dbReference type="Pfam" id="PF00005">
    <property type="entry name" value="ABC_tran"/>
    <property type="match status" value="1"/>
</dbReference>
<evidence type="ECO:0000256" key="3">
    <source>
        <dbReference type="ARBA" id="ARBA00022840"/>
    </source>
</evidence>
<dbReference type="GO" id="GO:0098796">
    <property type="term" value="C:membrane protein complex"/>
    <property type="evidence" value="ECO:0007669"/>
    <property type="project" value="UniProtKB-ARBA"/>
</dbReference>
<gene>
    <name evidence="5" type="ORF">IPF40_11155</name>
    <name evidence="6" type="ORF">IPI13_03625</name>
</gene>
<keyword evidence="1" id="KW-0813">Transport</keyword>
<name>A0A934X7L4_9MICO</name>
<dbReference type="PANTHER" id="PTHR24220:SF86">
    <property type="entry name" value="ABC TRANSPORTER ABCH.1"/>
    <property type="match status" value="1"/>
</dbReference>
<evidence type="ECO:0000313" key="8">
    <source>
        <dbReference type="Proteomes" id="UP000726105"/>
    </source>
</evidence>
<dbReference type="PROSITE" id="PS50893">
    <property type="entry name" value="ABC_TRANSPORTER_2"/>
    <property type="match status" value="1"/>
</dbReference>
<dbReference type="InterPro" id="IPR017911">
    <property type="entry name" value="MacB-like_ATP-bd"/>
</dbReference>
<dbReference type="SUPFAM" id="SSF52540">
    <property type="entry name" value="P-loop containing nucleoside triphosphate hydrolases"/>
    <property type="match status" value="1"/>
</dbReference>
<feature type="domain" description="ABC transporter" evidence="4">
    <location>
        <begin position="28"/>
        <end position="252"/>
    </location>
</feature>
<dbReference type="InterPro" id="IPR017871">
    <property type="entry name" value="ABC_transporter-like_CS"/>
</dbReference>
<organism evidence="5 7">
    <name type="scientific">Candidatus Phosphoribacter hodrii</name>
    <dbReference type="NCBI Taxonomy" id="2953743"/>
    <lineage>
        <taxon>Bacteria</taxon>
        <taxon>Bacillati</taxon>
        <taxon>Actinomycetota</taxon>
        <taxon>Actinomycetes</taxon>
        <taxon>Micrococcales</taxon>
        <taxon>Dermatophilaceae</taxon>
        <taxon>Candidatus Phosphoribacter</taxon>
    </lineage>
</organism>
<dbReference type="Proteomes" id="UP000718281">
    <property type="component" value="Unassembled WGS sequence"/>
</dbReference>
<evidence type="ECO:0000256" key="2">
    <source>
        <dbReference type="ARBA" id="ARBA00022741"/>
    </source>
</evidence>
<evidence type="ECO:0000259" key="4">
    <source>
        <dbReference type="PROSITE" id="PS50893"/>
    </source>
</evidence>
<dbReference type="FunFam" id="3.40.50.300:FF:000032">
    <property type="entry name" value="Export ABC transporter ATP-binding protein"/>
    <property type="match status" value="1"/>
</dbReference>
<dbReference type="InterPro" id="IPR003439">
    <property type="entry name" value="ABC_transporter-like_ATP-bd"/>
</dbReference>
<evidence type="ECO:0000313" key="7">
    <source>
        <dbReference type="Proteomes" id="UP000718281"/>
    </source>
</evidence>
<evidence type="ECO:0000256" key="1">
    <source>
        <dbReference type="ARBA" id="ARBA00022448"/>
    </source>
</evidence>
<dbReference type="GO" id="GO:0016887">
    <property type="term" value="F:ATP hydrolysis activity"/>
    <property type="evidence" value="ECO:0007669"/>
    <property type="project" value="InterPro"/>
</dbReference>
<evidence type="ECO:0000313" key="6">
    <source>
        <dbReference type="EMBL" id="MBK7272276.1"/>
    </source>
</evidence>
<dbReference type="EMBL" id="JADJIB010000001">
    <property type="protein sequence ID" value="MBK7272276.1"/>
    <property type="molecule type" value="Genomic_DNA"/>
</dbReference>
<keyword evidence="3 5" id="KW-0067">ATP-binding</keyword>
<dbReference type="CDD" id="cd03255">
    <property type="entry name" value="ABC_MJ0796_LolCDE_FtsE"/>
    <property type="match status" value="1"/>
</dbReference>
<reference evidence="7 8" key="1">
    <citation type="submission" date="2020-10" db="EMBL/GenBank/DDBJ databases">
        <title>Connecting structure to function with the recovery of over 1000 high-quality activated sludge metagenome-assembled genomes encoding full-length rRNA genes using long-read sequencing.</title>
        <authorList>
            <person name="Singleton C.M."/>
            <person name="Petriglieri F."/>
            <person name="Kristensen J.M."/>
            <person name="Kirkegaard R.H."/>
            <person name="Michaelsen T.Y."/>
            <person name="Andersen M.H."/>
            <person name="Karst S.M."/>
            <person name="Dueholm M.S."/>
            <person name="Nielsen P.H."/>
            <person name="Albertsen M."/>
        </authorList>
    </citation>
    <scope>NUCLEOTIDE SEQUENCE [LARGE SCALE GENOMIC DNA]</scope>
    <source>
        <strain evidence="5">AalE_18-Q3-R2-46_BAT3C.188</strain>
        <strain evidence="6">Ega_18-Q3-R5-49_MAXAC.001</strain>
    </source>
</reference>
<protein>
    <submittedName>
        <fullName evidence="5">ABC transporter ATP-binding protein</fullName>
    </submittedName>
</protein>
<evidence type="ECO:0000313" key="5">
    <source>
        <dbReference type="EMBL" id="MBK6301569.1"/>
    </source>
</evidence>
<dbReference type="GO" id="GO:0005886">
    <property type="term" value="C:plasma membrane"/>
    <property type="evidence" value="ECO:0007669"/>
    <property type="project" value="TreeGrafter"/>
</dbReference>
<keyword evidence="2" id="KW-0547">Nucleotide-binding</keyword>
<dbReference type="EMBL" id="JADIXZ010000004">
    <property type="protein sequence ID" value="MBK6301569.1"/>
    <property type="molecule type" value="Genomic_DNA"/>
</dbReference>
<dbReference type="PANTHER" id="PTHR24220">
    <property type="entry name" value="IMPORT ATP-BINDING PROTEIN"/>
    <property type="match status" value="1"/>
</dbReference>
<accession>A0A934X7L4</accession>
<dbReference type="Proteomes" id="UP000726105">
    <property type="component" value="Unassembled WGS sequence"/>
</dbReference>
<dbReference type="GO" id="GO:0005524">
    <property type="term" value="F:ATP binding"/>
    <property type="evidence" value="ECO:0007669"/>
    <property type="project" value="UniProtKB-KW"/>
</dbReference>
<dbReference type="InterPro" id="IPR003593">
    <property type="entry name" value="AAA+_ATPase"/>
</dbReference>
<comment type="caution">
    <text evidence="5">The sequence shown here is derived from an EMBL/GenBank/DDBJ whole genome shotgun (WGS) entry which is preliminary data.</text>
</comment>
<dbReference type="AlphaFoldDB" id="A0A934X7L4"/>
<dbReference type="InterPro" id="IPR027417">
    <property type="entry name" value="P-loop_NTPase"/>
</dbReference>
<dbReference type="InterPro" id="IPR015854">
    <property type="entry name" value="ABC_transpr_LolD-like"/>
</dbReference>